<reference evidence="20" key="1">
    <citation type="submission" date="2009-01" db="EMBL/GenBank/DDBJ databases">
        <title>Complete sequence of Desulfovibrio desulfuricans subsp. desulfuricans str. ATCC 27774.</title>
        <authorList>
            <consortium name="US DOE Joint Genome Institute"/>
            <person name="Lucas S."/>
            <person name="Copeland A."/>
            <person name="Lapidus A."/>
            <person name="Glavina del Rio T."/>
            <person name="Tice H."/>
            <person name="Bruce D."/>
            <person name="Goodwin L."/>
            <person name="Pitluck S."/>
            <person name="Sims D."/>
            <person name="Lu M."/>
            <person name="Kiss H."/>
            <person name="Meineke L."/>
            <person name="Brettin T."/>
            <person name="Detter J.C."/>
            <person name="Han C."/>
            <person name="Larimer F."/>
            <person name="Land M."/>
            <person name="Hauser L."/>
            <person name="Kyrpides N."/>
            <person name="Ovchinnikova G."/>
            <person name="Hazen T.C."/>
        </authorList>
    </citation>
    <scope>NUCLEOTIDE SEQUENCE [LARGE SCALE GENOMIC DNA]</scope>
    <source>
        <strain evidence="20">ATCC 27774</strain>
    </source>
</reference>
<evidence type="ECO:0000256" key="9">
    <source>
        <dbReference type="ARBA" id="ARBA00022777"/>
    </source>
</evidence>
<dbReference type="PRINTS" id="PR00344">
    <property type="entry name" value="BCTRLSENSOR"/>
</dbReference>
<evidence type="ECO:0000256" key="16">
    <source>
        <dbReference type="SAM" id="Phobius"/>
    </source>
</evidence>
<keyword evidence="9 20" id="KW-0418">Kinase</keyword>
<dbReference type="Pfam" id="PF00072">
    <property type="entry name" value="Response_reg"/>
    <property type="match status" value="1"/>
</dbReference>
<dbReference type="PANTHER" id="PTHR43047">
    <property type="entry name" value="TWO-COMPONENT HISTIDINE PROTEIN KINASE"/>
    <property type="match status" value="1"/>
</dbReference>
<dbReference type="EC" id="2.7.13.3" evidence="3"/>
<evidence type="ECO:0000259" key="18">
    <source>
        <dbReference type="PROSITE" id="PS50110"/>
    </source>
</evidence>
<keyword evidence="12 16" id="KW-0472">Membrane</keyword>
<dbReference type="InterPro" id="IPR004358">
    <property type="entry name" value="Sig_transdc_His_kin-like_C"/>
</dbReference>
<evidence type="ECO:0000256" key="4">
    <source>
        <dbReference type="ARBA" id="ARBA00022475"/>
    </source>
</evidence>
<keyword evidence="10" id="KW-0547">Nucleotide-binding</keyword>
<dbReference type="InterPro" id="IPR003661">
    <property type="entry name" value="HisK_dim/P_dom"/>
</dbReference>
<dbReference type="HOGENOM" id="CLU_000445_114_64_7"/>
<sequence length="874" mass="93125" precursor="true">MVSLYNKKNRSAIWLPLLACFLWLVFTTGLYRQASRVDEAHRLELEHTRLSTVARQLMDARNWNAAHGGVYVLESEYGKPNLWLPEGERTVTTGDGRTLVLMNPAYMSRQLAERNSEPGIEISVISNMPLRPENMADTWENDALSQCTAGAREIFSAPQPGSHGKLRLLSVLVAQQSCLRCHVSRKVGEVLGGISVSQDGEAYVHNAALQQRNMRMLYALLALTGVLAVGGLTLNLTRRRWLAEEASRMKSAFMARLSHDMRTPLTAILGMSELLQQQNVSERDRKKALRYLTQAGSALLEMVRDITDHATLEQGVLHLRTAPFSLRACLADCVALYSPVAEAKGLDIDLDVDSGLPDAVAGDSFRLRQALGNLVSNAVKFTDMGRVRICVEPGPVQGRKKGEDGSARLCLRILVQDTGPGLREEDAERIFESFQRGSDASGAPGTGLGLYIARTIARRMGGDVSVVSSPGSGACFTLEVCLHLPGDGLGPESGSGPGLPPDGENRAGAVGLPPGLASGAAAAPYTESVPQYSDSAAGLAASGGGSHTAGISCTACSPDKQPCPGSLAKDHGSGPAKRPEAPCFEGCRILVAEDNEANRYIMEHMLKAEGARVGMAKDGSAALAALCENPWDMVILDSRMPGVSGLDVLRAVREGRTCAPAEQRTVIYTAALNAEDRRICEDLGADRILLKPLTFSGLRSELAALLFDGQKAARAAAAPKQGGEAGGSLSEPASAPAEIAPAVWNRPEALAALDDDEDLLRRLARVLCEDLRSRETHMAAAQNAGDSATLRRLAHAVKNSAGAMRLDLLRARAGEAERSEDSTLPASVERMRHAMREALLLLEAEPGCMQSQEVSVHSAGAALCSGAASQKGEC</sequence>
<dbReference type="Gene3D" id="1.10.287.130">
    <property type="match status" value="1"/>
</dbReference>
<dbReference type="Pfam" id="PF00512">
    <property type="entry name" value="HisKA"/>
    <property type="match status" value="1"/>
</dbReference>
<keyword evidence="4" id="KW-1003">Cell membrane</keyword>
<dbReference type="CDD" id="cd00082">
    <property type="entry name" value="HisKA"/>
    <property type="match status" value="1"/>
</dbReference>
<evidence type="ECO:0000256" key="5">
    <source>
        <dbReference type="ARBA" id="ARBA00022519"/>
    </source>
</evidence>
<keyword evidence="7 20" id="KW-0808">Transferase</keyword>
<dbReference type="InterPro" id="IPR036641">
    <property type="entry name" value="HPT_dom_sf"/>
</dbReference>
<dbReference type="AlphaFoldDB" id="B8J208"/>
<evidence type="ECO:0000256" key="1">
    <source>
        <dbReference type="ARBA" id="ARBA00000085"/>
    </source>
</evidence>
<evidence type="ECO:0000256" key="15">
    <source>
        <dbReference type="SAM" id="MobiDB-lite"/>
    </source>
</evidence>
<dbReference type="CDD" id="cd17546">
    <property type="entry name" value="REC_hyHK_CKI1_RcsC-like"/>
    <property type="match status" value="1"/>
</dbReference>
<evidence type="ECO:0000256" key="8">
    <source>
        <dbReference type="ARBA" id="ARBA00022692"/>
    </source>
</evidence>
<dbReference type="GO" id="GO:0005886">
    <property type="term" value="C:plasma membrane"/>
    <property type="evidence" value="ECO:0007669"/>
    <property type="project" value="UniProtKB-SubCell"/>
</dbReference>
<dbReference type="InterPro" id="IPR001789">
    <property type="entry name" value="Sig_transdc_resp-reg_receiver"/>
</dbReference>
<feature type="modified residue" description="4-aspartylphosphate" evidence="14">
    <location>
        <position position="637"/>
    </location>
</feature>
<gene>
    <name evidence="20" type="ordered locus">Ddes_0083</name>
</gene>
<dbReference type="SMART" id="SM00448">
    <property type="entry name" value="REC"/>
    <property type="match status" value="1"/>
</dbReference>
<evidence type="ECO:0000313" key="20">
    <source>
        <dbReference type="EMBL" id="ACL48003.1"/>
    </source>
</evidence>
<protein>
    <recommendedName>
        <fullName evidence="3">histidine kinase</fullName>
        <ecNumber evidence="3">2.7.13.3</ecNumber>
    </recommendedName>
</protein>
<feature type="transmembrane region" description="Helical" evidence="16">
    <location>
        <begin position="216"/>
        <end position="236"/>
    </location>
</feature>
<keyword evidence="10" id="KW-0067">ATP-binding</keyword>
<keyword evidence="8 16" id="KW-0812">Transmembrane</keyword>
<dbReference type="GO" id="GO:0000155">
    <property type="term" value="F:phosphorelay sensor kinase activity"/>
    <property type="evidence" value="ECO:0007669"/>
    <property type="project" value="InterPro"/>
</dbReference>
<dbReference type="InterPro" id="IPR036890">
    <property type="entry name" value="HATPase_C_sf"/>
</dbReference>
<dbReference type="InterPro" id="IPR036097">
    <property type="entry name" value="HisK_dim/P_sf"/>
</dbReference>
<evidence type="ECO:0000256" key="6">
    <source>
        <dbReference type="ARBA" id="ARBA00022553"/>
    </source>
</evidence>
<keyword evidence="5" id="KW-0997">Cell inner membrane</keyword>
<dbReference type="InterPro" id="IPR003594">
    <property type="entry name" value="HATPase_dom"/>
</dbReference>
<dbReference type="SUPFAM" id="SSF52172">
    <property type="entry name" value="CheY-like"/>
    <property type="match status" value="1"/>
</dbReference>
<comment type="catalytic activity">
    <reaction evidence="1">
        <text>ATP + protein L-histidine = ADP + protein N-phospho-L-histidine.</text>
        <dbReference type="EC" id="2.7.13.3"/>
    </reaction>
</comment>
<evidence type="ECO:0000256" key="10">
    <source>
        <dbReference type="ARBA" id="ARBA00022840"/>
    </source>
</evidence>
<dbReference type="SMART" id="SM00387">
    <property type="entry name" value="HATPase_c"/>
    <property type="match status" value="1"/>
</dbReference>
<evidence type="ECO:0000259" key="19">
    <source>
        <dbReference type="PROSITE" id="PS50894"/>
    </source>
</evidence>
<dbReference type="Gene3D" id="1.20.120.160">
    <property type="entry name" value="HPT domain"/>
    <property type="match status" value="1"/>
</dbReference>
<organism evidence="20">
    <name type="scientific">Desulfovibrio desulfuricans (strain ATCC 27774 / DSM 6949 / MB)</name>
    <dbReference type="NCBI Taxonomy" id="525146"/>
    <lineage>
        <taxon>Bacteria</taxon>
        <taxon>Pseudomonadati</taxon>
        <taxon>Thermodesulfobacteriota</taxon>
        <taxon>Desulfovibrionia</taxon>
        <taxon>Desulfovibrionales</taxon>
        <taxon>Desulfovibrionaceae</taxon>
        <taxon>Desulfovibrio</taxon>
    </lineage>
</organism>
<evidence type="ECO:0000256" key="2">
    <source>
        <dbReference type="ARBA" id="ARBA00004429"/>
    </source>
</evidence>
<dbReference type="SUPFAM" id="SSF47384">
    <property type="entry name" value="Homodimeric domain of signal transducing histidine kinase"/>
    <property type="match status" value="1"/>
</dbReference>
<dbReference type="Pfam" id="PF11845">
    <property type="entry name" value="Tll0287-like"/>
    <property type="match status" value="1"/>
</dbReference>
<evidence type="ECO:0000256" key="3">
    <source>
        <dbReference type="ARBA" id="ARBA00012438"/>
    </source>
</evidence>
<keyword evidence="11 16" id="KW-1133">Transmembrane helix</keyword>
<dbReference type="PANTHER" id="PTHR43047:SF72">
    <property type="entry name" value="OSMOSENSING HISTIDINE PROTEIN KINASE SLN1"/>
    <property type="match status" value="1"/>
</dbReference>
<evidence type="ECO:0000256" key="14">
    <source>
        <dbReference type="PROSITE-ProRule" id="PRU00169"/>
    </source>
</evidence>
<dbReference type="SUPFAM" id="SSF47226">
    <property type="entry name" value="Histidine-containing phosphotransfer domain, HPT domain"/>
    <property type="match status" value="1"/>
</dbReference>
<dbReference type="PROSITE" id="PS50894">
    <property type="entry name" value="HPT"/>
    <property type="match status" value="1"/>
</dbReference>
<dbReference type="PROSITE" id="PS50110">
    <property type="entry name" value="RESPONSE_REGULATORY"/>
    <property type="match status" value="1"/>
</dbReference>
<dbReference type="PROSITE" id="PS50109">
    <property type="entry name" value="HIS_KIN"/>
    <property type="match status" value="1"/>
</dbReference>
<feature type="transmembrane region" description="Helical" evidence="16">
    <location>
        <begin position="12"/>
        <end position="31"/>
    </location>
</feature>
<dbReference type="Pfam" id="PF02518">
    <property type="entry name" value="HATPase_c"/>
    <property type="match status" value="1"/>
</dbReference>
<dbReference type="InterPro" id="IPR008207">
    <property type="entry name" value="Sig_transdc_His_kin_Hpt_dom"/>
</dbReference>
<evidence type="ECO:0000256" key="7">
    <source>
        <dbReference type="ARBA" id="ARBA00022679"/>
    </source>
</evidence>
<dbReference type="Gene3D" id="3.30.565.10">
    <property type="entry name" value="Histidine kinase-like ATPase, C-terminal domain"/>
    <property type="match status" value="1"/>
</dbReference>
<feature type="domain" description="HPt" evidence="19">
    <location>
        <begin position="756"/>
        <end position="845"/>
    </location>
</feature>
<comment type="subcellular location">
    <subcellularLocation>
        <location evidence="2">Cell inner membrane</location>
        <topology evidence="2">Multi-pass membrane protein</topology>
    </subcellularLocation>
</comment>
<evidence type="ECO:0000259" key="17">
    <source>
        <dbReference type="PROSITE" id="PS50109"/>
    </source>
</evidence>
<feature type="domain" description="Response regulatory" evidence="18">
    <location>
        <begin position="588"/>
        <end position="706"/>
    </location>
</feature>
<evidence type="ECO:0000256" key="11">
    <source>
        <dbReference type="ARBA" id="ARBA00022989"/>
    </source>
</evidence>
<dbReference type="KEGG" id="dds:Ddes_0083"/>
<dbReference type="Gene3D" id="3.40.50.2300">
    <property type="match status" value="1"/>
</dbReference>
<feature type="domain" description="Histidine kinase" evidence="17">
    <location>
        <begin position="256"/>
        <end position="484"/>
    </location>
</feature>
<dbReference type="InterPro" id="IPR005467">
    <property type="entry name" value="His_kinase_dom"/>
</dbReference>
<feature type="modified residue" description="Phosphohistidine" evidence="13">
    <location>
        <position position="795"/>
    </location>
</feature>
<feature type="region of interest" description="Disordered" evidence="15">
    <location>
        <begin position="489"/>
        <end position="512"/>
    </location>
</feature>
<name>B8J208_DESDA</name>
<dbReference type="InterPro" id="IPR021796">
    <property type="entry name" value="Tll0287-like_dom"/>
</dbReference>
<keyword evidence="6 14" id="KW-0597">Phosphoprotein</keyword>
<dbReference type="EMBL" id="CP001358">
    <property type="protein sequence ID" value="ACL48003.1"/>
    <property type="molecule type" value="Genomic_DNA"/>
</dbReference>
<dbReference type="GO" id="GO:0009927">
    <property type="term" value="F:histidine phosphotransfer kinase activity"/>
    <property type="evidence" value="ECO:0007669"/>
    <property type="project" value="TreeGrafter"/>
</dbReference>
<dbReference type="SUPFAM" id="SSF55874">
    <property type="entry name" value="ATPase domain of HSP90 chaperone/DNA topoisomerase II/histidine kinase"/>
    <property type="match status" value="1"/>
</dbReference>
<accession>B8J208</accession>
<proteinExistence type="predicted"/>
<evidence type="ECO:0000256" key="13">
    <source>
        <dbReference type="PROSITE-ProRule" id="PRU00110"/>
    </source>
</evidence>
<evidence type="ECO:0000256" key="12">
    <source>
        <dbReference type="ARBA" id="ARBA00023136"/>
    </source>
</evidence>
<dbReference type="InterPro" id="IPR011006">
    <property type="entry name" value="CheY-like_superfamily"/>
</dbReference>
<dbReference type="SMART" id="SM00388">
    <property type="entry name" value="HisKA"/>
    <property type="match status" value="1"/>
</dbReference>
<dbReference type="eggNOG" id="COG2205">
    <property type="taxonomic scope" value="Bacteria"/>
</dbReference>
<dbReference type="STRING" id="525146.Ddes_0083"/>